<accession>A0A0M3I524</accession>
<dbReference type="WBParaSite" id="ALUE_0001197501-mRNA-1">
    <property type="protein sequence ID" value="ALUE_0001197501-mRNA-1"/>
    <property type="gene ID" value="ALUE_0001197501"/>
</dbReference>
<name>A0A0M3I524_ASCLU</name>
<protein>
    <submittedName>
        <fullName evidence="3">Uncharacterized protein</fullName>
    </submittedName>
</protein>
<sequence length="66" mass="7203">MEFAVSNASLGAHPGDVMGSSPPNLTSSPPLISDFDTNRAFVARRLYSIRAIIAGQIYCAFRKRIF</sequence>
<keyword evidence="2" id="KW-1185">Reference proteome</keyword>
<dbReference type="AlphaFoldDB" id="A0A0M3I524"/>
<dbReference type="Proteomes" id="UP000036681">
    <property type="component" value="Unplaced"/>
</dbReference>
<evidence type="ECO:0000313" key="3">
    <source>
        <dbReference type="WBParaSite" id="ALUE_0001197501-mRNA-1"/>
    </source>
</evidence>
<organism evidence="2 3">
    <name type="scientific">Ascaris lumbricoides</name>
    <name type="common">Giant roundworm</name>
    <dbReference type="NCBI Taxonomy" id="6252"/>
    <lineage>
        <taxon>Eukaryota</taxon>
        <taxon>Metazoa</taxon>
        <taxon>Ecdysozoa</taxon>
        <taxon>Nematoda</taxon>
        <taxon>Chromadorea</taxon>
        <taxon>Rhabditida</taxon>
        <taxon>Spirurina</taxon>
        <taxon>Ascaridomorpha</taxon>
        <taxon>Ascaridoidea</taxon>
        <taxon>Ascarididae</taxon>
        <taxon>Ascaris</taxon>
    </lineage>
</organism>
<evidence type="ECO:0000313" key="2">
    <source>
        <dbReference type="Proteomes" id="UP000036681"/>
    </source>
</evidence>
<reference evidence="3" key="1">
    <citation type="submission" date="2017-02" db="UniProtKB">
        <authorList>
            <consortium name="WormBaseParasite"/>
        </authorList>
    </citation>
    <scope>IDENTIFICATION</scope>
</reference>
<proteinExistence type="predicted"/>
<evidence type="ECO:0000256" key="1">
    <source>
        <dbReference type="SAM" id="MobiDB-lite"/>
    </source>
</evidence>
<feature type="region of interest" description="Disordered" evidence="1">
    <location>
        <begin position="1"/>
        <end position="30"/>
    </location>
</feature>
<feature type="compositionally biased region" description="Low complexity" evidence="1">
    <location>
        <begin position="20"/>
        <end position="30"/>
    </location>
</feature>